<keyword evidence="8 10" id="KW-0472">Membrane</keyword>
<dbReference type="Pfam" id="PF01741">
    <property type="entry name" value="MscL"/>
    <property type="match status" value="1"/>
</dbReference>
<evidence type="ECO:0000313" key="13">
    <source>
        <dbReference type="Proteomes" id="UP000586827"/>
    </source>
</evidence>
<dbReference type="PANTHER" id="PTHR30266:SF2">
    <property type="entry name" value="LARGE-CONDUCTANCE MECHANOSENSITIVE CHANNEL"/>
    <property type="match status" value="1"/>
</dbReference>
<comment type="subunit">
    <text evidence="10">Homopentamer.</text>
</comment>
<evidence type="ECO:0000256" key="7">
    <source>
        <dbReference type="ARBA" id="ARBA00023065"/>
    </source>
</evidence>
<comment type="function">
    <text evidence="10">Channel that opens in response to stretch forces in the membrane lipid bilayer. May participate in the regulation of osmotic pressure changes within the cell.</text>
</comment>
<feature type="compositionally biased region" description="Basic and acidic residues" evidence="11">
    <location>
        <begin position="135"/>
        <end position="151"/>
    </location>
</feature>
<feature type="transmembrane region" description="Helical" evidence="10">
    <location>
        <begin position="12"/>
        <end position="34"/>
    </location>
</feature>
<proteinExistence type="inferred from homology"/>
<evidence type="ECO:0000256" key="8">
    <source>
        <dbReference type="ARBA" id="ARBA00023136"/>
    </source>
</evidence>
<evidence type="ECO:0000256" key="11">
    <source>
        <dbReference type="SAM" id="MobiDB-lite"/>
    </source>
</evidence>
<keyword evidence="9 10" id="KW-0407">Ion channel</keyword>
<organism evidence="12 13">
    <name type="scientific">Nocardia uniformis</name>
    <dbReference type="NCBI Taxonomy" id="53432"/>
    <lineage>
        <taxon>Bacteria</taxon>
        <taxon>Bacillati</taxon>
        <taxon>Actinomycetota</taxon>
        <taxon>Actinomycetes</taxon>
        <taxon>Mycobacteriales</taxon>
        <taxon>Nocardiaceae</taxon>
        <taxon>Nocardia</taxon>
    </lineage>
</organism>
<dbReference type="HAMAP" id="MF_00115">
    <property type="entry name" value="MscL"/>
    <property type="match status" value="1"/>
</dbReference>
<feature type="region of interest" description="Disordered" evidence="11">
    <location>
        <begin position="135"/>
        <end position="164"/>
    </location>
</feature>
<dbReference type="Gene3D" id="1.10.1200.120">
    <property type="entry name" value="Large-conductance mechanosensitive channel, MscL, domain 1"/>
    <property type="match status" value="1"/>
</dbReference>
<evidence type="ECO:0000256" key="1">
    <source>
        <dbReference type="ARBA" id="ARBA00004651"/>
    </source>
</evidence>
<dbReference type="SUPFAM" id="SSF81330">
    <property type="entry name" value="Gated mechanosensitive channel"/>
    <property type="match status" value="1"/>
</dbReference>
<dbReference type="GO" id="GO:0008381">
    <property type="term" value="F:mechanosensitive monoatomic ion channel activity"/>
    <property type="evidence" value="ECO:0007669"/>
    <property type="project" value="UniProtKB-UniRule"/>
</dbReference>
<keyword evidence="13" id="KW-1185">Reference proteome</keyword>
<keyword evidence="5 10" id="KW-0812">Transmembrane</keyword>
<keyword evidence="6 10" id="KW-1133">Transmembrane helix</keyword>
<comment type="similarity">
    <text evidence="2 10">Belongs to the MscL family.</text>
</comment>
<reference evidence="12 13" key="1">
    <citation type="submission" date="2020-05" db="EMBL/GenBank/DDBJ databases">
        <title>MicrobeNet Type strains.</title>
        <authorList>
            <person name="Nicholson A.C."/>
        </authorList>
    </citation>
    <scope>NUCLEOTIDE SEQUENCE [LARGE SCALE GENOMIC DNA]</scope>
    <source>
        <strain evidence="12 13">JCM 3224</strain>
    </source>
</reference>
<dbReference type="EMBL" id="JABELX010000003">
    <property type="protein sequence ID" value="NNH69520.1"/>
    <property type="molecule type" value="Genomic_DNA"/>
</dbReference>
<sequence>MFKGFKEFLMRGNVIDLAVAVVMGTAFTAIVTSVTKGFVEPLLAVFGTNAELGLGVQLIGDKPATFIALGPIITAAINFIIVAGVLYFVLILPMNHLKRRFAAPTEVKADPTELELLVEIRDLLAAQRTGDVEANGRHAMRVEPRVPHGDELSNGARGGDTLER</sequence>
<evidence type="ECO:0000313" key="12">
    <source>
        <dbReference type="EMBL" id="NNH69520.1"/>
    </source>
</evidence>
<dbReference type="NCBIfam" id="TIGR00220">
    <property type="entry name" value="mscL"/>
    <property type="match status" value="1"/>
</dbReference>
<evidence type="ECO:0000256" key="2">
    <source>
        <dbReference type="ARBA" id="ARBA00007254"/>
    </source>
</evidence>
<evidence type="ECO:0000256" key="5">
    <source>
        <dbReference type="ARBA" id="ARBA00022692"/>
    </source>
</evidence>
<dbReference type="GO" id="GO:0005886">
    <property type="term" value="C:plasma membrane"/>
    <property type="evidence" value="ECO:0007669"/>
    <property type="project" value="UniProtKB-SubCell"/>
</dbReference>
<comment type="subcellular location">
    <subcellularLocation>
        <location evidence="1 10">Cell membrane</location>
        <topology evidence="1 10">Multi-pass membrane protein</topology>
    </subcellularLocation>
</comment>
<evidence type="ECO:0000256" key="10">
    <source>
        <dbReference type="HAMAP-Rule" id="MF_00115"/>
    </source>
</evidence>
<dbReference type="InterPro" id="IPR036019">
    <property type="entry name" value="MscL_channel"/>
</dbReference>
<dbReference type="PRINTS" id="PR01264">
    <property type="entry name" value="MECHCHANNEL"/>
</dbReference>
<keyword evidence="7 10" id="KW-0406">Ion transport</keyword>
<dbReference type="PANTHER" id="PTHR30266">
    <property type="entry name" value="MECHANOSENSITIVE CHANNEL MSCL"/>
    <property type="match status" value="1"/>
</dbReference>
<protein>
    <recommendedName>
        <fullName evidence="10">Large-conductance mechanosensitive channel</fullName>
    </recommendedName>
</protein>
<dbReference type="PROSITE" id="PS01327">
    <property type="entry name" value="MSCL"/>
    <property type="match status" value="1"/>
</dbReference>
<accession>A0A849BZ49</accession>
<evidence type="ECO:0000256" key="9">
    <source>
        <dbReference type="ARBA" id="ARBA00023303"/>
    </source>
</evidence>
<dbReference type="InterPro" id="IPR001185">
    <property type="entry name" value="MS_channel"/>
</dbReference>
<dbReference type="InterPro" id="IPR019823">
    <property type="entry name" value="Mechanosensitive_channel_CS"/>
</dbReference>
<dbReference type="AlphaFoldDB" id="A0A849BZ49"/>
<evidence type="ECO:0000256" key="3">
    <source>
        <dbReference type="ARBA" id="ARBA00022448"/>
    </source>
</evidence>
<dbReference type="InterPro" id="IPR037673">
    <property type="entry name" value="MSC/AndL"/>
</dbReference>
<dbReference type="Proteomes" id="UP000586827">
    <property type="component" value="Unassembled WGS sequence"/>
</dbReference>
<keyword evidence="4 10" id="KW-1003">Cell membrane</keyword>
<feature type="transmembrane region" description="Helical" evidence="10">
    <location>
        <begin position="66"/>
        <end position="90"/>
    </location>
</feature>
<comment type="caution">
    <text evidence="12">The sequence shown here is derived from an EMBL/GenBank/DDBJ whole genome shotgun (WGS) entry which is preliminary data.</text>
</comment>
<gene>
    <name evidence="10 12" type="primary">mscL</name>
    <name evidence="12" type="ORF">HLB23_06500</name>
</gene>
<evidence type="ECO:0000256" key="4">
    <source>
        <dbReference type="ARBA" id="ARBA00022475"/>
    </source>
</evidence>
<keyword evidence="3 10" id="KW-0813">Transport</keyword>
<evidence type="ECO:0000256" key="6">
    <source>
        <dbReference type="ARBA" id="ARBA00022989"/>
    </source>
</evidence>
<name>A0A849BZ49_9NOCA</name>